<dbReference type="RefSeq" id="WP_244556575.1">
    <property type="nucleotide sequence ID" value="NZ_FUXU01000030.1"/>
</dbReference>
<dbReference type="Proteomes" id="UP000190162">
    <property type="component" value="Unassembled WGS sequence"/>
</dbReference>
<dbReference type="CDD" id="cd16329">
    <property type="entry name" value="LolA_like"/>
    <property type="match status" value="1"/>
</dbReference>
<dbReference type="Pfam" id="PF17131">
    <property type="entry name" value="LolA_like"/>
    <property type="match status" value="1"/>
</dbReference>
<dbReference type="AlphaFoldDB" id="A0A1T4UTX5"/>
<accession>A0A1T4UTX5</accession>
<reference evidence="4" key="1">
    <citation type="submission" date="2017-02" db="EMBL/GenBank/DDBJ databases">
        <authorList>
            <person name="Varghese N."/>
            <person name="Submissions S."/>
        </authorList>
    </citation>
    <scope>NUCLEOTIDE SEQUENCE [LARGE SCALE GENOMIC DNA]</scope>
    <source>
        <strain evidence="4">DSM 22720</strain>
    </source>
</reference>
<protein>
    <recommendedName>
        <fullName evidence="2">Uncharacterized protein TP-0789 domain-containing protein</fullName>
    </recommendedName>
</protein>
<dbReference type="InterPro" id="IPR033399">
    <property type="entry name" value="TP_0789-like"/>
</dbReference>
<gene>
    <name evidence="3" type="ORF">SAMN02745132_02517</name>
</gene>
<keyword evidence="1" id="KW-0732">Signal</keyword>
<keyword evidence="4" id="KW-1185">Reference proteome</keyword>
<feature type="chain" id="PRO_5013092113" description="Uncharacterized protein TP-0789 domain-containing protein" evidence="1">
    <location>
        <begin position="21"/>
        <end position="272"/>
    </location>
</feature>
<organism evidence="3 4">
    <name type="scientific">Enterovibrio nigricans DSM 22720</name>
    <dbReference type="NCBI Taxonomy" id="1121868"/>
    <lineage>
        <taxon>Bacteria</taxon>
        <taxon>Pseudomonadati</taxon>
        <taxon>Pseudomonadota</taxon>
        <taxon>Gammaproteobacteria</taxon>
        <taxon>Vibrionales</taxon>
        <taxon>Vibrionaceae</taxon>
        <taxon>Enterovibrio</taxon>
    </lineage>
</organism>
<evidence type="ECO:0000256" key="1">
    <source>
        <dbReference type="SAM" id="SignalP"/>
    </source>
</evidence>
<sequence length="272" mass="31162">MKYLSWILSALVMVTSGLMANEAGSDPNNDAKKGREIAEKMDKSYSGYGTSSADGEMILHLGNREVKRSFRSVTLEDLGNSPSEYNVLVFESPGDMRGIALLTHAKTEPEDDNQWLYLPAASRTKRISSSNVSRKFVSSEFSYEDLAKQEVDEYTYKWLRTEACPGSELTCEVIETYPKNENSGYTKRVIWVDTQDFRAQKVVFYNRRGVHEKTLLLSEYTLPENGRWRPLNLDMTNELNGRRTVMTWSNYQFGEPHGKKDFMSQRLKALSR</sequence>
<feature type="domain" description="Uncharacterized protein TP-0789" evidence="2">
    <location>
        <begin position="84"/>
        <end position="268"/>
    </location>
</feature>
<evidence type="ECO:0000313" key="4">
    <source>
        <dbReference type="Proteomes" id="UP000190162"/>
    </source>
</evidence>
<evidence type="ECO:0000259" key="2">
    <source>
        <dbReference type="Pfam" id="PF17131"/>
    </source>
</evidence>
<dbReference type="Gene3D" id="2.50.20.10">
    <property type="entry name" value="Lipoprotein localisation LolA/LolB/LppX"/>
    <property type="match status" value="1"/>
</dbReference>
<proteinExistence type="predicted"/>
<name>A0A1T4UTX5_9GAMM</name>
<dbReference type="EMBL" id="FUXU01000030">
    <property type="protein sequence ID" value="SKA56096.1"/>
    <property type="molecule type" value="Genomic_DNA"/>
</dbReference>
<evidence type="ECO:0000313" key="3">
    <source>
        <dbReference type="EMBL" id="SKA56096.1"/>
    </source>
</evidence>
<feature type="signal peptide" evidence="1">
    <location>
        <begin position="1"/>
        <end position="20"/>
    </location>
</feature>